<name>A0A250WRP5_9CHLO</name>
<evidence type="ECO:0000259" key="7">
    <source>
        <dbReference type="Pfam" id="PF13086"/>
    </source>
</evidence>
<accession>A0A250WRP5</accession>
<dbReference type="OrthoDB" id="6513042at2759"/>
<dbReference type="Gene3D" id="2.40.30.270">
    <property type="match status" value="1"/>
</dbReference>
<sequence>MYNVRGRLPSNVRSRELTVQITALDRFADGKTKNKPTAQQILQKQQKLEKRSGNAAPEDLQGRITALSRRANELAQRKQKGDGGLDSGDADADQNPAFTQLRPYIDSLLDISQSRSGASATAASIIKEKTGRGRGAKRGVILELRDAYLDVWLNALELELKEETEESEQRLKVWSRSRLEAEGYALFGLTAAEDGSLYRDTIVKMYVPSSPLPYHSLSRGDVVLVTAGDGGRSSPGGDNSIEALVLDFSSRWIRVAVPSDRGKDIRGAGWRVDLYANSISYERARQAVERFSQGKGWAEEDETVGSTAGPSVACGLAGLRKRSGASSDNEEDGSSSAGAVALRELLLGVVPQGANIEVLASQSPSWVKGAAGRERLVLAKKALAEAGAEEPGSRVGALVSSQDKQPSNGDALVSSQDKQHSNGDLIANINVDAEPAESVLMVRKATRVGRQGDQGGLNKSQVKAAELALGRRLTMWQGPPGTGKTSTLLRFISSSLVALPEDQQILATAASNVAVDNLVTGLLRIGVDIVRVGQPAKVSPELRRVTLEARMSMTAAGQAASRLRIKAAGLQGQQAWGLIQKAMVLEGEAAEQVLSSCRVVAATCVGAGDPRLQRKEFALCVLDEATQATEPHSLIPILRNAESLLLVGDPQQLPPTVRSRQAEELGLGISLFERLQKMGLQPLLLDTQYRMHPQICEFPSAAFYKNLLKSWPSTAERPAAAGFPWPNPQVPVCFIAVTGDQYERRTTAASDQLQLFASSSRQCGKDQTRGSDIPSYGYSYYNEREAMEVVSIISGLVKASERGEAKALKEGAADIGIVTPYNGQVRYMQRHLPGAISETLGRNKGQAVSAGMRKSGGRGGRVRRLLKEGDLDGSTAEGLKESLEIKSVDGFQGREKEVIVFSAVRSNAQGSVGFLSDYRRLNVAITRARRGLIVVGDPITLMRDPTWARWLRWVQGLRAAVVASNNGAPHNT</sequence>
<dbReference type="SUPFAM" id="SSF52540">
    <property type="entry name" value="P-loop containing nucleoside triphosphate hydrolases"/>
    <property type="match status" value="1"/>
</dbReference>
<feature type="domain" description="DNA2/NAM7 helicase helicase" evidence="7">
    <location>
        <begin position="457"/>
        <end position="555"/>
    </location>
</feature>
<keyword evidence="10" id="KW-1185">Reference proteome</keyword>
<dbReference type="GO" id="GO:0005524">
    <property type="term" value="F:ATP binding"/>
    <property type="evidence" value="ECO:0007669"/>
    <property type="project" value="UniProtKB-KW"/>
</dbReference>
<evidence type="ECO:0000313" key="10">
    <source>
        <dbReference type="Proteomes" id="UP000232323"/>
    </source>
</evidence>
<dbReference type="GO" id="GO:0043139">
    <property type="term" value="F:5'-3' DNA helicase activity"/>
    <property type="evidence" value="ECO:0007669"/>
    <property type="project" value="TreeGrafter"/>
</dbReference>
<dbReference type="InterPro" id="IPR050534">
    <property type="entry name" value="Coronavir_polyprotein_1ab"/>
</dbReference>
<dbReference type="EMBL" id="BEGY01000003">
    <property type="protein sequence ID" value="GAX73483.1"/>
    <property type="molecule type" value="Genomic_DNA"/>
</dbReference>
<dbReference type="PANTHER" id="PTHR43788">
    <property type="entry name" value="DNA2/NAM7 HELICASE FAMILY MEMBER"/>
    <property type="match status" value="1"/>
</dbReference>
<feature type="region of interest" description="Disordered" evidence="6">
    <location>
        <begin position="389"/>
        <end position="420"/>
    </location>
</feature>
<evidence type="ECO:0008006" key="11">
    <source>
        <dbReference type="Google" id="ProtNLM"/>
    </source>
</evidence>
<keyword evidence="4" id="KW-0347">Helicase</keyword>
<evidence type="ECO:0000256" key="2">
    <source>
        <dbReference type="ARBA" id="ARBA00022741"/>
    </source>
</evidence>
<feature type="domain" description="DNA2/NAM7 helicase helicase" evidence="7">
    <location>
        <begin position="586"/>
        <end position="659"/>
    </location>
</feature>
<proteinExistence type="inferred from homology"/>
<keyword evidence="2" id="KW-0547">Nucleotide-binding</keyword>
<dbReference type="GO" id="GO:0016787">
    <property type="term" value="F:hydrolase activity"/>
    <property type="evidence" value="ECO:0007669"/>
    <property type="project" value="UniProtKB-KW"/>
</dbReference>
<dbReference type="InterPro" id="IPR047187">
    <property type="entry name" value="SF1_C_Upf1"/>
</dbReference>
<dbReference type="AlphaFoldDB" id="A0A250WRP5"/>
<dbReference type="InterPro" id="IPR041679">
    <property type="entry name" value="DNA2/NAM7-like_C"/>
</dbReference>
<evidence type="ECO:0000256" key="4">
    <source>
        <dbReference type="ARBA" id="ARBA00022806"/>
    </source>
</evidence>
<evidence type="ECO:0000259" key="8">
    <source>
        <dbReference type="Pfam" id="PF13087"/>
    </source>
</evidence>
<dbReference type="InterPro" id="IPR027417">
    <property type="entry name" value="P-loop_NTPase"/>
</dbReference>
<dbReference type="PANTHER" id="PTHR43788:SF13">
    <property type="entry name" value="REGULATOR OF NONSENSE TRANSCRIPTS 1"/>
    <property type="match status" value="1"/>
</dbReference>
<dbReference type="CDD" id="cd18808">
    <property type="entry name" value="SF1_C_Upf1"/>
    <property type="match status" value="1"/>
</dbReference>
<dbReference type="Pfam" id="PF13086">
    <property type="entry name" value="AAA_11"/>
    <property type="match status" value="2"/>
</dbReference>
<comment type="similarity">
    <text evidence="1">Belongs to the DNA2/NAM7 helicase family.</text>
</comment>
<dbReference type="Pfam" id="PF13087">
    <property type="entry name" value="AAA_12"/>
    <property type="match status" value="1"/>
</dbReference>
<feature type="compositionally biased region" description="Polar residues" evidence="6">
    <location>
        <begin position="399"/>
        <end position="416"/>
    </location>
</feature>
<dbReference type="Gene3D" id="3.40.50.300">
    <property type="entry name" value="P-loop containing nucleotide triphosphate hydrolases"/>
    <property type="match status" value="2"/>
</dbReference>
<feature type="region of interest" description="Disordered" evidence="6">
    <location>
        <begin position="73"/>
        <end position="95"/>
    </location>
</feature>
<protein>
    <recommendedName>
        <fullName evidence="11">AAA+ ATPase domain-containing protein</fullName>
    </recommendedName>
</protein>
<feature type="compositionally biased region" description="Basic and acidic residues" evidence="6">
    <location>
        <begin position="73"/>
        <end position="83"/>
    </location>
</feature>
<evidence type="ECO:0000256" key="5">
    <source>
        <dbReference type="ARBA" id="ARBA00022840"/>
    </source>
</evidence>
<evidence type="ECO:0000256" key="3">
    <source>
        <dbReference type="ARBA" id="ARBA00022801"/>
    </source>
</evidence>
<comment type="caution">
    <text evidence="9">The sequence shown here is derived from an EMBL/GenBank/DDBJ whole genome shotgun (WGS) entry which is preliminary data.</text>
</comment>
<evidence type="ECO:0000256" key="1">
    <source>
        <dbReference type="ARBA" id="ARBA00007913"/>
    </source>
</evidence>
<evidence type="ECO:0000256" key="6">
    <source>
        <dbReference type="SAM" id="MobiDB-lite"/>
    </source>
</evidence>
<organism evidence="9 10">
    <name type="scientific">Chlamydomonas eustigma</name>
    <dbReference type="NCBI Taxonomy" id="1157962"/>
    <lineage>
        <taxon>Eukaryota</taxon>
        <taxon>Viridiplantae</taxon>
        <taxon>Chlorophyta</taxon>
        <taxon>core chlorophytes</taxon>
        <taxon>Chlorophyceae</taxon>
        <taxon>CS clade</taxon>
        <taxon>Chlamydomonadales</taxon>
        <taxon>Chlamydomonadaceae</taxon>
        <taxon>Chlamydomonas</taxon>
    </lineage>
</organism>
<keyword evidence="5" id="KW-0067">ATP-binding</keyword>
<feature type="domain" description="DNA2/NAM7 helicase-like C-terminal" evidence="8">
    <location>
        <begin position="668"/>
        <end position="937"/>
    </location>
</feature>
<keyword evidence="3" id="KW-0378">Hydrolase</keyword>
<dbReference type="InterPro" id="IPR041677">
    <property type="entry name" value="DNA2/NAM7_AAA_11"/>
</dbReference>
<dbReference type="Proteomes" id="UP000232323">
    <property type="component" value="Unassembled WGS sequence"/>
</dbReference>
<evidence type="ECO:0000313" key="9">
    <source>
        <dbReference type="EMBL" id="GAX73483.1"/>
    </source>
</evidence>
<dbReference type="STRING" id="1157962.A0A250WRP5"/>
<reference evidence="9 10" key="1">
    <citation type="submission" date="2017-08" db="EMBL/GenBank/DDBJ databases">
        <title>Acidophilic green algal genome provides insights into adaptation to an acidic environment.</title>
        <authorList>
            <person name="Hirooka S."/>
            <person name="Hirose Y."/>
            <person name="Kanesaki Y."/>
            <person name="Higuchi S."/>
            <person name="Fujiwara T."/>
            <person name="Onuma R."/>
            <person name="Era A."/>
            <person name="Ohbayashi R."/>
            <person name="Uzuka A."/>
            <person name="Nozaki H."/>
            <person name="Yoshikawa H."/>
            <person name="Miyagishima S.Y."/>
        </authorList>
    </citation>
    <scope>NUCLEOTIDE SEQUENCE [LARGE SCALE GENOMIC DNA]</scope>
    <source>
        <strain evidence="9 10">NIES-2499</strain>
    </source>
</reference>
<gene>
    <name evidence="9" type="ORF">CEUSTIGMA_g935.t1</name>
</gene>